<dbReference type="HOGENOM" id="CLU_068713_0_0_1"/>
<dbReference type="GO" id="GO:0005730">
    <property type="term" value="C:nucleolus"/>
    <property type="evidence" value="ECO:0007669"/>
    <property type="project" value="EnsemblFungi"/>
</dbReference>
<protein>
    <recommendedName>
        <fullName evidence="8">RRM domain-containing protein</fullName>
    </recommendedName>
</protein>
<evidence type="ECO:0000259" key="8">
    <source>
        <dbReference type="PROSITE" id="PS50102"/>
    </source>
</evidence>
<dbReference type="eggNOG" id="ENOG502QTE4">
    <property type="taxonomic scope" value="Eukaryota"/>
</dbReference>
<evidence type="ECO:0000256" key="1">
    <source>
        <dbReference type="ARBA" id="ARBA00004123"/>
    </source>
</evidence>
<feature type="region of interest" description="Disordered" evidence="7">
    <location>
        <begin position="267"/>
        <end position="288"/>
    </location>
</feature>
<dbReference type="InterPro" id="IPR012677">
    <property type="entry name" value="Nucleotide-bd_a/b_plait_sf"/>
</dbReference>
<evidence type="ECO:0000256" key="3">
    <source>
        <dbReference type="ARBA" id="ARBA00022737"/>
    </source>
</evidence>
<dbReference type="GO" id="GO:0035617">
    <property type="term" value="P:stress granule disassembly"/>
    <property type="evidence" value="ECO:0007669"/>
    <property type="project" value="EnsemblFungi"/>
</dbReference>
<dbReference type="KEGG" id="vpo:Kpol_175p2"/>
<feature type="compositionally biased region" description="Basic residues" evidence="7">
    <location>
        <begin position="114"/>
        <end position="131"/>
    </location>
</feature>
<evidence type="ECO:0000256" key="5">
    <source>
        <dbReference type="ARBA" id="ARBA00023242"/>
    </source>
</evidence>
<accession>A7TTR9</accession>
<dbReference type="GO" id="GO:0010494">
    <property type="term" value="C:cytoplasmic stress granule"/>
    <property type="evidence" value="ECO:0007669"/>
    <property type="project" value="EnsemblFungi"/>
</dbReference>
<dbReference type="SUPFAM" id="SSF54928">
    <property type="entry name" value="RNA-binding domain, RBD"/>
    <property type="match status" value="2"/>
</dbReference>
<dbReference type="RefSeq" id="XP_001642197.1">
    <property type="nucleotide sequence ID" value="XM_001642147.1"/>
</dbReference>
<evidence type="ECO:0000256" key="2">
    <source>
        <dbReference type="ARBA" id="ARBA00022664"/>
    </source>
</evidence>
<dbReference type="STRING" id="436907.A7TTR9"/>
<dbReference type="OMA" id="FFSKRMN"/>
<dbReference type="SMART" id="SM00360">
    <property type="entry name" value="RRM"/>
    <property type="match status" value="2"/>
</dbReference>
<dbReference type="InterPro" id="IPR050374">
    <property type="entry name" value="RRT5_SRSF_SR"/>
</dbReference>
<comment type="subcellular location">
    <subcellularLocation>
        <location evidence="1">Nucleus</location>
    </subcellularLocation>
</comment>
<dbReference type="Pfam" id="PF00076">
    <property type="entry name" value="RRM_1"/>
    <property type="match status" value="2"/>
</dbReference>
<dbReference type="CDD" id="cd00590">
    <property type="entry name" value="RRM_SF"/>
    <property type="match status" value="1"/>
</dbReference>
<organism evidence="10">
    <name type="scientific">Vanderwaltozyma polyspora (strain ATCC 22028 / DSM 70294 / BCRC 21397 / CBS 2163 / NBRC 10782 / NRRL Y-8283 / UCD 57-17)</name>
    <name type="common">Kluyveromyces polysporus</name>
    <dbReference type="NCBI Taxonomy" id="436907"/>
    <lineage>
        <taxon>Eukaryota</taxon>
        <taxon>Fungi</taxon>
        <taxon>Dikarya</taxon>
        <taxon>Ascomycota</taxon>
        <taxon>Saccharomycotina</taxon>
        <taxon>Saccharomycetes</taxon>
        <taxon>Saccharomycetales</taxon>
        <taxon>Saccharomycetaceae</taxon>
        <taxon>Vanderwaltozyma</taxon>
    </lineage>
</organism>
<sequence length="288" mass="32542">MSQEEVETSAVEAPVYNVDPETTIFVGNIANESTEDDVKQVFNEEFGSVEVEFPSSANPRGRVYYSKYAFVKFPQKIDVDAIKEKYDKKVINEKGIFIRKALTAEEREAERKARQANRRGTRGSFRGRGRGGSRGGRGGRGGSRGGFRSHGLAVPAPPRKEKIPLTEMERSKDTLYVNNVPYYATKEELAEFFGTTPELVVLPMRRMKDMRTKRVFFSKRMNRGIAFVTFADLTSDISNKVENFQGKTLQDREITVDIAALKPHFDDEEETQEIEAATEVNATTEQTE</sequence>
<dbReference type="FunCoup" id="A7TTR9">
    <property type="interactions" value="695"/>
</dbReference>
<dbReference type="GO" id="GO:0006397">
    <property type="term" value="P:mRNA processing"/>
    <property type="evidence" value="ECO:0007669"/>
    <property type="project" value="UniProtKB-KW"/>
</dbReference>
<feature type="domain" description="RRM" evidence="8">
    <location>
        <begin position="22"/>
        <end position="103"/>
    </location>
</feature>
<dbReference type="Gene3D" id="3.30.70.330">
    <property type="match status" value="2"/>
</dbReference>
<keyword evidence="2" id="KW-0507">mRNA processing</keyword>
<proteinExistence type="predicted"/>
<dbReference type="PANTHER" id="PTHR23003">
    <property type="entry name" value="RNA RECOGNITION MOTIF RRM DOMAIN CONTAINING PROTEIN"/>
    <property type="match status" value="1"/>
</dbReference>
<name>A7TTR9_VANPO</name>
<evidence type="ECO:0000313" key="9">
    <source>
        <dbReference type="EMBL" id="EDO14339.1"/>
    </source>
</evidence>
<dbReference type="GO" id="GO:0000932">
    <property type="term" value="C:P-body"/>
    <property type="evidence" value="ECO:0007669"/>
    <property type="project" value="EnsemblFungi"/>
</dbReference>
<dbReference type="GeneID" id="5542313"/>
<gene>
    <name evidence="9" type="ORF">Kpol_175p2</name>
</gene>
<dbReference type="AlphaFoldDB" id="A7TTR9"/>
<dbReference type="Proteomes" id="UP000000267">
    <property type="component" value="Unassembled WGS sequence"/>
</dbReference>
<keyword evidence="5" id="KW-0539">Nucleus</keyword>
<dbReference type="PROSITE" id="PS50102">
    <property type="entry name" value="RRM"/>
    <property type="match status" value="2"/>
</dbReference>
<reference evidence="9 10" key="1">
    <citation type="journal article" date="2007" name="Proc. Natl. Acad. Sci. U.S.A.">
        <title>Independent sorting-out of thousands of duplicated gene pairs in two yeast species descended from a whole-genome duplication.</title>
        <authorList>
            <person name="Scannell D.R."/>
            <person name="Frank A.C."/>
            <person name="Conant G.C."/>
            <person name="Byrne K.P."/>
            <person name="Woolfit M."/>
            <person name="Wolfe K.H."/>
        </authorList>
    </citation>
    <scope>NUCLEOTIDE SEQUENCE [LARGE SCALE GENOMIC DNA]</scope>
    <source>
        <strain evidence="10">ATCC 22028 / DSM 70294 / BCRC 21397 / CBS 2163 / NBRC 10782 / NRRL Y-8283 / UCD 57-17</strain>
    </source>
</reference>
<dbReference type="EMBL" id="DS480613">
    <property type="protein sequence ID" value="EDO14339.1"/>
    <property type="molecule type" value="Genomic_DNA"/>
</dbReference>
<dbReference type="GO" id="GO:0045947">
    <property type="term" value="P:negative regulation of translational initiation"/>
    <property type="evidence" value="ECO:0007669"/>
    <property type="project" value="EnsemblFungi"/>
</dbReference>
<dbReference type="InParanoid" id="A7TTR9"/>
<dbReference type="PhylomeDB" id="A7TTR9"/>
<evidence type="ECO:0000256" key="4">
    <source>
        <dbReference type="ARBA" id="ARBA00022884"/>
    </source>
</evidence>
<dbReference type="InterPro" id="IPR035979">
    <property type="entry name" value="RBD_domain_sf"/>
</dbReference>
<keyword evidence="10" id="KW-1185">Reference proteome</keyword>
<dbReference type="GO" id="GO:0048027">
    <property type="term" value="F:mRNA 5'-UTR binding"/>
    <property type="evidence" value="ECO:0007669"/>
    <property type="project" value="EnsemblFungi"/>
</dbReference>
<dbReference type="OrthoDB" id="439808at2759"/>
<feature type="compositionally biased region" description="Gly residues" evidence="7">
    <location>
        <begin position="132"/>
        <end position="145"/>
    </location>
</feature>
<evidence type="ECO:0000256" key="6">
    <source>
        <dbReference type="PROSITE-ProRule" id="PRU00176"/>
    </source>
</evidence>
<evidence type="ECO:0000313" key="10">
    <source>
        <dbReference type="Proteomes" id="UP000000267"/>
    </source>
</evidence>
<keyword evidence="3" id="KW-0677">Repeat</keyword>
<feature type="domain" description="RRM" evidence="8">
    <location>
        <begin position="173"/>
        <end position="261"/>
    </location>
</feature>
<dbReference type="PANTHER" id="PTHR23003:SF62">
    <property type="entry name" value="SERINE_ARGININE (SR)-TYPE SHUTTLING MRNA BINDING PROTEIN NPL3"/>
    <property type="match status" value="1"/>
</dbReference>
<feature type="region of interest" description="Disordered" evidence="7">
    <location>
        <begin position="109"/>
        <end position="161"/>
    </location>
</feature>
<dbReference type="InterPro" id="IPR000504">
    <property type="entry name" value="RRM_dom"/>
</dbReference>
<evidence type="ECO:0000256" key="7">
    <source>
        <dbReference type="SAM" id="MobiDB-lite"/>
    </source>
</evidence>
<dbReference type="GO" id="GO:0031370">
    <property type="term" value="F:eukaryotic initiation factor 4G binding"/>
    <property type="evidence" value="ECO:0007669"/>
    <property type="project" value="EnsemblFungi"/>
</dbReference>
<keyword evidence="4 6" id="KW-0694">RNA-binding</keyword>
<dbReference type="GO" id="GO:0032055">
    <property type="term" value="P:negative regulation of translation in response to stress"/>
    <property type="evidence" value="ECO:0007669"/>
    <property type="project" value="EnsemblFungi"/>
</dbReference>